<dbReference type="InterPro" id="IPR013098">
    <property type="entry name" value="Ig_I-set"/>
</dbReference>
<keyword evidence="7" id="KW-0130">Cell adhesion</keyword>
<protein>
    <submittedName>
        <fullName evidence="17">Contactin 4</fullName>
    </submittedName>
</protein>
<dbReference type="SUPFAM" id="SSF49265">
    <property type="entry name" value="Fibronectin type III"/>
    <property type="match status" value="2"/>
</dbReference>
<dbReference type="InterPro" id="IPR007110">
    <property type="entry name" value="Ig-like_dom"/>
</dbReference>
<keyword evidence="18" id="KW-1185">Reference proteome</keyword>
<dbReference type="PANTHER" id="PTHR44170">
    <property type="entry name" value="PROTEIN SIDEKICK"/>
    <property type="match status" value="1"/>
</dbReference>
<dbReference type="PANTHER" id="PTHR44170:SF18">
    <property type="entry name" value="CONTACTIN 3B-RELATED"/>
    <property type="match status" value="1"/>
</dbReference>
<dbReference type="FunFam" id="2.60.40.10:FF:000047">
    <property type="entry name" value="Contactin 1"/>
    <property type="match status" value="1"/>
</dbReference>
<keyword evidence="11" id="KW-0449">Lipoprotein</keyword>
<feature type="domain" description="Fibronectin type-III" evidence="16">
    <location>
        <begin position="732"/>
        <end position="826"/>
    </location>
</feature>
<reference evidence="17" key="4">
    <citation type="submission" date="2025-08" db="UniProtKB">
        <authorList>
            <consortium name="Ensembl"/>
        </authorList>
    </citation>
    <scope>IDENTIFICATION</scope>
</reference>
<evidence type="ECO:0000313" key="18">
    <source>
        <dbReference type="Proteomes" id="UP000314986"/>
    </source>
</evidence>
<dbReference type="SUPFAM" id="SSF48726">
    <property type="entry name" value="Immunoglobulin"/>
    <property type="match status" value="5"/>
</dbReference>
<dbReference type="GO" id="GO:0007411">
    <property type="term" value="P:axon guidance"/>
    <property type="evidence" value="ECO:0007669"/>
    <property type="project" value="TreeGrafter"/>
</dbReference>
<evidence type="ECO:0000256" key="11">
    <source>
        <dbReference type="ARBA" id="ARBA00023288"/>
    </source>
</evidence>
<dbReference type="Pfam" id="PF07679">
    <property type="entry name" value="I-set"/>
    <property type="match status" value="1"/>
</dbReference>
<proteinExistence type="inferred from homology"/>
<reference evidence="18" key="1">
    <citation type="journal article" date="2006" name="Science">
        <title>Ancient noncoding elements conserved in the human genome.</title>
        <authorList>
            <person name="Venkatesh B."/>
            <person name="Kirkness E.F."/>
            <person name="Loh Y.H."/>
            <person name="Halpern A.L."/>
            <person name="Lee A.P."/>
            <person name="Johnson J."/>
            <person name="Dandona N."/>
            <person name="Viswanathan L.D."/>
            <person name="Tay A."/>
            <person name="Venter J.C."/>
            <person name="Strausberg R.L."/>
            <person name="Brenner S."/>
        </authorList>
    </citation>
    <scope>NUCLEOTIDE SEQUENCE [LARGE SCALE GENOMIC DNA]</scope>
</reference>
<dbReference type="GeneTree" id="ENSGT00940000155198"/>
<keyword evidence="6" id="KW-0677">Repeat</keyword>
<dbReference type="InterPro" id="IPR036179">
    <property type="entry name" value="Ig-like_dom_sf"/>
</dbReference>
<feature type="domain" description="Ig-like" evidence="15">
    <location>
        <begin position="75"/>
        <end position="157"/>
    </location>
</feature>
<evidence type="ECO:0000259" key="16">
    <source>
        <dbReference type="PROSITE" id="PS50853"/>
    </source>
</evidence>
<evidence type="ECO:0000256" key="3">
    <source>
        <dbReference type="ARBA" id="ARBA00022475"/>
    </source>
</evidence>
<evidence type="ECO:0000256" key="6">
    <source>
        <dbReference type="ARBA" id="ARBA00022737"/>
    </source>
</evidence>
<dbReference type="FunFam" id="2.60.40.10:FF:000005">
    <property type="entry name" value="Neuronal cell adhesion molecule"/>
    <property type="match status" value="1"/>
</dbReference>
<evidence type="ECO:0000256" key="9">
    <source>
        <dbReference type="ARBA" id="ARBA00023157"/>
    </source>
</evidence>
<feature type="region of interest" description="Disordered" evidence="14">
    <location>
        <begin position="523"/>
        <end position="548"/>
    </location>
</feature>
<dbReference type="FunFam" id="2.60.40.10:FF:000054">
    <property type="entry name" value="Contactin 1"/>
    <property type="match status" value="1"/>
</dbReference>
<keyword evidence="3" id="KW-1003">Cell membrane</keyword>
<dbReference type="GO" id="GO:0098632">
    <property type="term" value="F:cell-cell adhesion mediator activity"/>
    <property type="evidence" value="ECO:0007669"/>
    <property type="project" value="TreeGrafter"/>
</dbReference>
<evidence type="ECO:0000256" key="4">
    <source>
        <dbReference type="ARBA" id="ARBA00022622"/>
    </source>
</evidence>
<dbReference type="InterPro" id="IPR003598">
    <property type="entry name" value="Ig_sub2"/>
</dbReference>
<feature type="domain" description="Fibronectin type-III" evidence="16">
    <location>
        <begin position="437"/>
        <end position="535"/>
    </location>
</feature>
<dbReference type="GO" id="GO:0007420">
    <property type="term" value="P:brain development"/>
    <property type="evidence" value="ECO:0007669"/>
    <property type="project" value="TreeGrafter"/>
</dbReference>
<sequence>MKYNWIFNELPTYVEQDNRRFVSQETGNLYISKVETSDVGSYICMIESTVTNRRVLSPPTPLVLRTDGKCRFRAPAKIIRPFKTVPAAKGATVKLECFALGNPVPTITWRRNGRSSFPDKVKVNKTNGVLEVPNFQQRDASSYECIAENSRGKNTVKGQLIFYARPNWIQNLTDSYMPIEENLHWVCKANGEPKPSYRWLKNGEPFLIELLAYVAVGVSDAGMYQCLAENKHGVIYTSAELRVLASAPDFSTSPLKKLTPISVGGEVIIECKPKASPRATISWMKQNEILQENERILILEDGSLRVANVTKRDGGLYTCIAHNSFGSANSTGSLVVKDATIITIPPSDMDVTVGESTILPCQVSHDPSLNLEFSWSFNGQVIDFKRDGDHFEKGSSGDLMIRNIQLKHAGRYVCMVHTTVNRASAGGDLIVRGPPGPPGVVIVEEITESTAELSWSSGIDNHSPISMYTVQARTPFSVGWQALTAVPEVIGGDALRATVINLNPWVEYEFRVVATNSIGIGEPSLPSEKSRTEESFPKMGPANVSGGGGSRSELVISWEPVPEELQNGEGFGYVVAFRPLATTSWMKAAVTSADTSKYVFRNESVAPFSPYEVKVGVYNNKGEGPYSPVITVFSAEEGNPARVPFPSYPSNSPVKDTIESALFALRPKIQYWTDDESEETADKFRSDGNNTSAKVPGLKGSTLYNIIVKAYSSAGTGPASAPINITTKKPPPSQAPGKIWWESASSRVVLNWEHVKAMENESEVTGYKVLYRKNRQSSTQVIETNNTSVELTLPDDEDYIIEVKTFSDGGDGISSAQIRIPRMSCTFL</sequence>
<feature type="domain" description="Ig-like" evidence="15">
    <location>
        <begin position="166"/>
        <end position="242"/>
    </location>
</feature>
<evidence type="ECO:0000259" key="15">
    <source>
        <dbReference type="PROSITE" id="PS50835"/>
    </source>
</evidence>
<dbReference type="SMART" id="SM00409">
    <property type="entry name" value="IG"/>
    <property type="match status" value="4"/>
</dbReference>
<evidence type="ECO:0000256" key="8">
    <source>
        <dbReference type="ARBA" id="ARBA00023136"/>
    </source>
</evidence>
<dbReference type="FunFam" id="2.60.40.10:FF:000035">
    <property type="entry name" value="Contactin 1"/>
    <property type="match status" value="1"/>
</dbReference>
<feature type="domain" description="Fibronectin type-III" evidence="16">
    <location>
        <begin position="540"/>
        <end position="638"/>
    </location>
</feature>
<evidence type="ECO:0000256" key="13">
    <source>
        <dbReference type="ARBA" id="ARBA00038703"/>
    </source>
</evidence>
<dbReference type="GO" id="GO:0098552">
    <property type="term" value="C:side of membrane"/>
    <property type="evidence" value="ECO:0007669"/>
    <property type="project" value="UniProtKB-KW"/>
</dbReference>
<dbReference type="CDD" id="cd00063">
    <property type="entry name" value="FN3"/>
    <property type="match status" value="4"/>
</dbReference>
<dbReference type="SMART" id="SM00060">
    <property type="entry name" value="FN3"/>
    <property type="match status" value="4"/>
</dbReference>
<evidence type="ECO:0000256" key="1">
    <source>
        <dbReference type="ARBA" id="ARBA00004609"/>
    </source>
</evidence>
<feature type="domain" description="Ig-like" evidence="15">
    <location>
        <begin position="248"/>
        <end position="335"/>
    </location>
</feature>
<organism evidence="17 18">
    <name type="scientific">Callorhinchus milii</name>
    <name type="common">Ghost shark</name>
    <dbReference type="NCBI Taxonomy" id="7868"/>
    <lineage>
        <taxon>Eukaryota</taxon>
        <taxon>Metazoa</taxon>
        <taxon>Chordata</taxon>
        <taxon>Craniata</taxon>
        <taxon>Vertebrata</taxon>
        <taxon>Chondrichthyes</taxon>
        <taxon>Holocephali</taxon>
        <taxon>Chimaeriformes</taxon>
        <taxon>Callorhinchidae</taxon>
        <taxon>Callorhinchus</taxon>
    </lineage>
</organism>
<evidence type="ECO:0000256" key="10">
    <source>
        <dbReference type="ARBA" id="ARBA00023180"/>
    </source>
</evidence>
<name>A0A4W3HDD7_CALMI</name>
<feature type="domain" description="Ig-like" evidence="15">
    <location>
        <begin position="1"/>
        <end position="57"/>
    </location>
</feature>
<keyword evidence="8" id="KW-0472">Membrane</keyword>
<dbReference type="SMART" id="SM00408">
    <property type="entry name" value="IGc2"/>
    <property type="match status" value="4"/>
</dbReference>
<evidence type="ECO:0000256" key="2">
    <source>
        <dbReference type="ARBA" id="ARBA00009812"/>
    </source>
</evidence>
<dbReference type="GO" id="GO:0030424">
    <property type="term" value="C:axon"/>
    <property type="evidence" value="ECO:0007669"/>
    <property type="project" value="TreeGrafter"/>
</dbReference>
<feature type="domain" description="Ig-like" evidence="15">
    <location>
        <begin position="339"/>
        <end position="424"/>
    </location>
</feature>
<dbReference type="Ensembl" id="ENSCMIT00000015246.1">
    <property type="protein sequence ID" value="ENSCMIP00000014933.1"/>
    <property type="gene ID" value="ENSCMIG00000007260.1"/>
</dbReference>
<dbReference type="InterPro" id="IPR013783">
    <property type="entry name" value="Ig-like_fold"/>
</dbReference>
<evidence type="ECO:0000256" key="5">
    <source>
        <dbReference type="ARBA" id="ARBA00022729"/>
    </source>
</evidence>
<comment type="subunit">
    <text evidence="13">Interacts with PTPRG.</text>
</comment>
<evidence type="ECO:0000256" key="14">
    <source>
        <dbReference type="SAM" id="MobiDB-lite"/>
    </source>
</evidence>
<dbReference type="Gene3D" id="2.60.40.10">
    <property type="entry name" value="Immunoglobulins"/>
    <property type="match status" value="9"/>
</dbReference>
<keyword evidence="10" id="KW-0325">Glycoprotein</keyword>
<accession>A0A4W3HDD7</accession>
<dbReference type="Pfam" id="PF13927">
    <property type="entry name" value="Ig_3"/>
    <property type="match status" value="2"/>
</dbReference>
<feature type="domain" description="Fibronectin type-III" evidence="16">
    <location>
        <begin position="640"/>
        <end position="730"/>
    </location>
</feature>
<dbReference type="PROSITE" id="PS50835">
    <property type="entry name" value="IG_LIKE"/>
    <property type="match status" value="5"/>
</dbReference>
<comment type="subcellular location">
    <subcellularLocation>
        <location evidence="1">Cell membrane</location>
        <topology evidence="1">Lipid-anchor</topology>
        <topology evidence="1">GPI-anchor</topology>
    </subcellularLocation>
</comment>
<reference evidence="17" key="5">
    <citation type="submission" date="2025-09" db="UniProtKB">
        <authorList>
            <consortium name="Ensembl"/>
        </authorList>
    </citation>
    <scope>IDENTIFICATION</scope>
</reference>
<keyword evidence="5" id="KW-0732">Signal</keyword>
<keyword evidence="9" id="KW-1015">Disulfide bond</keyword>
<dbReference type="Pfam" id="PF00041">
    <property type="entry name" value="fn3"/>
    <property type="match status" value="4"/>
</dbReference>
<dbReference type="InterPro" id="IPR003599">
    <property type="entry name" value="Ig_sub"/>
</dbReference>
<reference evidence="18" key="2">
    <citation type="journal article" date="2007" name="PLoS Biol.">
        <title>Survey sequencing and comparative analysis of the elephant shark (Callorhinchus milii) genome.</title>
        <authorList>
            <person name="Venkatesh B."/>
            <person name="Kirkness E.F."/>
            <person name="Loh Y.H."/>
            <person name="Halpern A.L."/>
            <person name="Lee A.P."/>
            <person name="Johnson J."/>
            <person name="Dandona N."/>
            <person name="Viswanathan L.D."/>
            <person name="Tay A."/>
            <person name="Venter J.C."/>
            <person name="Strausberg R.L."/>
            <person name="Brenner S."/>
        </authorList>
    </citation>
    <scope>NUCLEOTIDE SEQUENCE [LARGE SCALE GENOMIC DNA]</scope>
</reference>
<dbReference type="PROSITE" id="PS50853">
    <property type="entry name" value="FN3"/>
    <property type="match status" value="4"/>
</dbReference>
<keyword evidence="4" id="KW-0336">GPI-anchor</keyword>
<dbReference type="Proteomes" id="UP000314986">
    <property type="component" value="Unassembled WGS sequence"/>
</dbReference>
<evidence type="ECO:0000256" key="7">
    <source>
        <dbReference type="ARBA" id="ARBA00022889"/>
    </source>
</evidence>
<dbReference type="AlphaFoldDB" id="A0A4W3HDD7"/>
<reference evidence="18" key="3">
    <citation type="journal article" date="2014" name="Nature">
        <title>Elephant shark genome provides unique insights into gnathostome evolution.</title>
        <authorList>
            <consortium name="International Elephant Shark Genome Sequencing Consortium"/>
            <person name="Venkatesh B."/>
            <person name="Lee A.P."/>
            <person name="Ravi V."/>
            <person name="Maurya A.K."/>
            <person name="Lian M.M."/>
            <person name="Swann J.B."/>
            <person name="Ohta Y."/>
            <person name="Flajnik M.F."/>
            <person name="Sutoh Y."/>
            <person name="Kasahara M."/>
            <person name="Hoon S."/>
            <person name="Gangu V."/>
            <person name="Roy S.W."/>
            <person name="Irimia M."/>
            <person name="Korzh V."/>
            <person name="Kondrychyn I."/>
            <person name="Lim Z.W."/>
            <person name="Tay B.H."/>
            <person name="Tohari S."/>
            <person name="Kong K.W."/>
            <person name="Ho S."/>
            <person name="Lorente-Galdos B."/>
            <person name="Quilez J."/>
            <person name="Marques-Bonet T."/>
            <person name="Raney B.J."/>
            <person name="Ingham P.W."/>
            <person name="Tay A."/>
            <person name="Hillier L.W."/>
            <person name="Minx P."/>
            <person name="Boehm T."/>
            <person name="Wilson R.K."/>
            <person name="Brenner S."/>
            <person name="Warren W.C."/>
        </authorList>
    </citation>
    <scope>NUCLEOTIDE SEQUENCE [LARGE SCALE GENOMIC DNA]</scope>
</reference>
<comment type="similarity">
    <text evidence="2">Belongs to the immunoglobulin superfamily. Contactin family.</text>
</comment>
<keyword evidence="12" id="KW-0393">Immunoglobulin domain</keyword>
<dbReference type="InterPro" id="IPR003961">
    <property type="entry name" value="FN3_dom"/>
</dbReference>
<evidence type="ECO:0000313" key="17">
    <source>
        <dbReference type="Ensembl" id="ENSCMIP00000014933.1"/>
    </source>
</evidence>
<dbReference type="InterPro" id="IPR036116">
    <property type="entry name" value="FN3_sf"/>
</dbReference>
<dbReference type="FunFam" id="2.60.40.10:FF:000004">
    <property type="entry name" value="DCC isoform 1"/>
    <property type="match status" value="1"/>
</dbReference>
<evidence type="ECO:0000256" key="12">
    <source>
        <dbReference type="ARBA" id="ARBA00023319"/>
    </source>
</evidence>
<dbReference type="FunFam" id="2.60.40.10:FF:000052">
    <property type="entry name" value="Contactin 1"/>
    <property type="match status" value="1"/>
</dbReference>
<dbReference type="GO" id="GO:0005886">
    <property type="term" value="C:plasma membrane"/>
    <property type="evidence" value="ECO:0007669"/>
    <property type="project" value="UniProtKB-SubCell"/>
</dbReference>